<dbReference type="KEGG" id="soy:115884325"/>
<gene>
    <name evidence="8" type="primary">LOC115885382</name>
    <name evidence="4" type="synonym">LOC115876491</name>
    <name evidence="5" type="synonym">LOC115883447</name>
    <name evidence="6" type="synonym">LOC115884288</name>
    <name evidence="7" type="synonym">LOC115884325</name>
    <name evidence="9" type="synonym">LOC115885976</name>
    <name evidence="10" type="synonym">LOC115886632</name>
    <name evidence="11" type="synonym">LOC115888639</name>
    <name evidence="12" type="synonym">LOC115889699</name>
</gene>
<dbReference type="RefSeq" id="XP_030758684.1">
    <property type="nucleotide sequence ID" value="XM_030902824.1"/>
</dbReference>
<evidence type="ECO:0000313" key="4">
    <source>
        <dbReference type="RefSeq" id="XP_030748150.1"/>
    </source>
</evidence>
<evidence type="ECO:0000313" key="8">
    <source>
        <dbReference type="RefSeq" id="XP_030760140.1"/>
    </source>
</evidence>
<evidence type="ECO:0000313" key="9">
    <source>
        <dbReference type="RefSeq" id="XP_030760869.1"/>
    </source>
</evidence>
<dbReference type="OrthoDB" id="6770629at2759"/>
<feature type="region of interest" description="Disordered" evidence="1">
    <location>
        <begin position="58"/>
        <end position="78"/>
    </location>
</feature>
<dbReference type="InterPro" id="IPR038717">
    <property type="entry name" value="Tc1-like_DDE_dom"/>
</dbReference>
<dbReference type="KEGG" id="soy:115888639"/>
<dbReference type="RefSeq" id="XP_030748150.1">
    <property type="nucleotide sequence ID" value="XM_030892290.1"/>
</dbReference>
<dbReference type="InterPro" id="IPR036397">
    <property type="entry name" value="RNaseH_sf"/>
</dbReference>
<dbReference type="KEGG" id="soy:115884288"/>
<dbReference type="RefSeq" id="XP_030760869.1">
    <property type="nucleotide sequence ID" value="XM_030905009.1"/>
</dbReference>
<dbReference type="GO" id="GO:0003676">
    <property type="term" value="F:nucleic acid binding"/>
    <property type="evidence" value="ECO:0007669"/>
    <property type="project" value="InterPro"/>
</dbReference>
<evidence type="ECO:0000313" key="11">
    <source>
        <dbReference type="RefSeq" id="XP_030764270.1"/>
    </source>
</evidence>
<dbReference type="RefSeq" id="XP_030764270.1">
    <property type="nucleotide sequence ID" value="XM_030908410.1"/>
</dbReference>
<reference evidence="4 5" key="1">
    <citation type="submission" date="2025-04" db="UniProtKB">
        <authorList>
            <consortium name="RefSeq"/>
        </authorList>
    </citation>
    <scope>IDENTIFICATION</scope>
    <source>
        <tissue evidence="4 5">Gonads</tissue>
    </source>
</reference>
<evidence type="ECO:0000313" key="12">
    <source>
        <dbReference type="RefSeq" id="XP_030765615.1"/>
    </source>
</evidence>
<dbReference type="KEGG" id="soy:115876491"/>
<dbReference type="KEGG" id="soy:115883447"/>
<dbReference type="Gene3D" id="3.30.420.10">
    <property type="entry name" value="Ribonuclease H-like superfamily/Ribonuclease H"/>
    <property type="match status" value="1"/>
</dbReference>
<dbReference type="RefSeq" id="XP_030765615.1">
    <property type="nucleotide sequence ID" value="XM_030909755.1"/>
</dbReference>
<evidence type="ECO:0000313" key="6">
    <source>
        <dbReference type="RefSeq" id="XP_030758684.1"/>
    </source>
</evidence>
<accession>A0A6J2YB37</accession>
<dbReference type="RefSeq" id="XP_030758728.1">
    <property type="nucleotide sequence ID" value="XM_030902868.1"/>
</dbReference>
<dbReference type="KEGG" id="soy:115889699"/>
<dbReference type="KEGG" id="soy:115885382"/>
<sequence>MPGKRLNSQARILVGNLISYFTSEKENKGPLISLNAVQERVADALKISLRTVSSIKMSKDRNELPSTPGKNRPRKKCKTQDLNEGLKMEVRNILYDLYAQKKQVTINKLNEELRRREIVDISYGSLRTLLFSLGFKYKKDDNRRALMETSNIASMRAAFFRKYMENKNSQFPRQLVFLDETWIFSKGSKMRSWQDDSVKSVRKPGGFDGKRFIVLHAGHCGGFVKNAGLIFASKSKKMDYHGEMNAEMFTKWVENQLIPNLEEPSLIVMDNAPYHSVELERQPSSSWKKYEIVEWLEKSNIPYDKKMFKPELLSIAKIHKKTKQYKIDKLLQENGHEVLRLPPYHCQFNAIEMIWADSKYFYNAHIGENGHKDENVLDMWRKALEKCTPEIWHAKVVHTEKLIEDWYDREVIIEEVPQMFINVSDEESSEDSESGEN</sequence>
<dbReference type="Pfam" id="PF13358">
    <property type="entry name" value="DDE_3"/>
    <property type="match status" value="1"/>
</dbReference>
<organism evidence="3 8">
    <name type="scientific">Sitophilus oryzae</name>
    <name type="common">Rice weevil</name>
    <name type="synonym">Curculio oryzae</name>
    <dbReference type="NCBI Taxonomy" id="7048"/>
    <lineage>
        <taxon>Eukaryota</taxon>
        <taxon>Metazoa</taxon>
        <taxon>Ecdysozoa</taxon>
        <taxon>Arthropoda</taxon>
        <taxon>Hexapoda</taxon>
        <taxon>Insecta</taxon>
        <taxon>Pterygota</taxon>
        <taxon>Neoptera</taxon>
        <taxon>Endopterygota</taxon>
        <taxon>Coleoptera</taxon>
        <taxon>Polyphaga</taxon>
        <taxon>Cucujiformia</taxon>
        <taxon>Curculionidae</taxon>
        <taxon>Dryophthorinae</taxon>
        <taxon>Sitophilus</taxon>
    </lineage>
</organism>
<dbReference type="KEGG" id="soy:115886632"/>
<dbReference type="PANTHER" id="PTHR33939">
    <property type="entry name" value="PROTEIN CBG22215"/>
    <property type="match status" value="1"/>
</dbReference>
<keyword evidence="3" id="KW-1185">Reference proteome</keyword>
<dbReference type="PANTHER" id="PTHR33939:SF1">
    <property type="entry name" value="DUF4371 DOMAIN-CONTAINING PROTEIN"/>
    <property type="match status" value="1"/>
</dbReference>
<dbReference type="RefSeq" id="XP_030761740.1">
    <property type="nucleotide sequence ID" value="XM_030905880.1"/>
</dbReference>
<feature type="domain" description="Tc1-like transposase DDE" evidence="2">
    <location>
        <begin position="238"/>
        <end position="360"/>
    </location>
</feature>
<evidence type="ECO:0000259" key="2">
    <source>
        <dbReference type="Pfam" id="PF13358"/>
    </source>
</evidence>
<dbReference type="GeneID" id="115885382"/>
<evidence type="ECO:0000313" key="3">
    <source>
        <dbReference type="Proteomes" id="UP000504635"/>
    </source>
</evidence>
<dbReference type="KEGG" id="soy:115885976"/>
<protein>
    <submittedName>
        <fullName evidence="4">Uncharacterized protein LOC115876491</fullName>
    </submittedName>
    <submittedName>
        <fullName evidence="5">Uncharacterized protein LOC115883447</fullName>
    </submittedName>
    <submittedName>
        <fullName evidence="6">Uncharacterized protein LOC115884288</fullName>
    </submittedName>
    <submittedName>
        <fullName evidence="7">Uncharacterized protein LOC115884325</fullName>
    </submittedName>
    <submittedName>
        <fullName evidence="8">Uncharacterized protein LOC115885382</fullName>
    </submittedName>
    <submittedName>
        <fullName evidence="9">Uncharacterized protein LOC115885976</fullName>
    </submittedName>
    <submittedName>
        <fullName evidence="10">Uncharacterized protein LOC115886632</fullName>
    </submittedName>
    <submittedName>
        <fullName evidence="11">Uncharacterized protein LOC115888639</fullName>
    </submittedName>
    <submittedName>
        <fullName evidence="12">Uncharacterized protein LOC115889699</fullName>
    </submittedName>
</protein>
<name>A0A6J2YB37_SITOR</name>
<dbReference type="RefSeq" id="XP_030760140.1">
    <property type="nucleotide sequence ID" value="XM_030904280.1"/>
</dbReference>
<proteinExistence type="predicted"/>
<evidence type="ECO:0000313" key="10">
    <source>
        <dbReference type="RefSeq" id="XP_030761740.1"/>
    </source>
</evidence>
<dbReference type="RefSeq" id="XP_030757673.1">
    <property type="nucleotide sequence ID" value="XM_030901813.1"/>
</dbReference>
<evidence type="ECO:0000256" key="1">
    <source>
        <dbReference type="SAM" id="MobiDB-lite"/>
    </source>
</evidence>
<dbReference type="AlphaFoldDB" id="A0A6J2YB37"/>
<evidence type="ECO:0000313" key="5">
    <source>
        <dbReference type="RefSeq" id="XP_030757673.1"/>
    </source>
</evidence>
<evidence type="ECO:0000313" key="7">
    <source>
        <dbReference type="RefSeq" id="XP_030758728.1"/>
    </source>
</evidence>
<dbReference type="Proteomes" id="UP000504635">
    <property type="component" value="Unplaced"/>
</dbReference>